<feature type="domain" description="YknX-like C-terminal permuted SH3-like" evidence="5">
    <location>
        <begin position="286"/>
        <end position="345"/>
    </location>
</feature>
<dbReference type="Gene3D" id="1.10.287.470">
    <property type="entry name" value="Helix hairpin bin"/>
    <property type="match status" value="1"/>
</dbReference>
<dbReference type="Gene3D" id="2.40.420.20">
    <property type="match status" value="1"/>
</dbReference>
<organism evidence="7 8">
    <name type="scientific">Limosilactobacillus ingluviei</name>
    <dbReference type="NCBI Taxonomy" id="148604"/>
    <lineage>
        <taxon>Bacteria</taxon>
        <taxon>Bacillati</taxon>
        <taxon>Bacillota</taxon>
        <taxon>Bacilli</taxon>
        <taxon>Lactobacillales</taxon>
        <taxon>Lactobacillaceae</taxon>
        <taxon>Limosilactobacillus</taxon>
    </lineage>
</organism>
<dbReference type="EMBL" id="JQBA01000035">
    <property type="protein sequence ID" value="KRN43762.1"/>
    <property type="molecule type" value="Genomic_DNA"/>
</dbReference>
<dbReference type="InterPro" id="IPR050465">
    <property type="entry name" value="UPF0194_transport"/>
</dbReference>
<keyword evidence="4" id="KW-0472">Membrane</keyword>
<keyword evidence="4" id="KW-0812">Transmembrane</keyword>
<evidence type="ECO:0000256" key="2">
    <source>
        <dbReference type="ARBA" id="ARBA00023054"/>
    </source>
</evidence>
<evidence type="ECO:0000256" key="3">
    <source>
        <dbReference type="SAM" id="Coils"/>
    </source>
</evidence>
<evidence type="ECO:0000313" key="8">
    <source>
        <dbReference type="Proteomes" id="UP000051639"/>
    </source>
</evidence>
<keyword evidence="4" id="KW-1133">Transmembrane helix</keyword>
<dbReference type="Pfam" id="PF25990">
    <property type="entry name" value="Beta-barrel_YknX"/>
    <property type="match status" value="1"/>
</dbReference>
<evidence type="ECO:0000259" key="5">
    <source>
        <dbReference type="Pfam" id="PF25989"/>
    </source>
</evidence>
<dbReference type="Proteomes" id="UP000051639">
    <property type="component" value="Unassembled WGS sequence"/>
</dbReference>
<keyword evidence="2 3" id="KW-0175">Coiled coil</keyword>
<sequence length="357" mass="39497">MMAMRKKDKKKLTKRKIILSTIGAVLVIFLVLLGINIFLQPKESYSLYTLKQSPALVLQGKVNVTSQIPVQVNSEGQYQDTVVSDGQRVYRGQTVMEYSDNTKQAEILQQQNENAATQEKINNINRQLSQLRQQGNDAEAASQVTELQNSLVDANTELKNGQVKLAALQAQTAQQIKAPADGIIHVVDGEDGVPKLYVLGDQKIIKTKVSEYDQDKVHDGQLCNITSDVTNKQLSGQVLAISSLPESLDNVNNTGQRVSYYPVQIESAIKEKVGTDVHIKFPQKGIPLPQSALFTQKGKAYVYVYQHGTAKKTRIWTQTVGGSTYVKAGVKQGQKIVIDPSTKMKRTDQNEVKINVD</sequence>
<dbReference type="GO" id="GO:0030313">
    <property type="term" value="C:cell envelope"/>
    <property type="evidence" value="ECO:0007669"/>
    <property type="project" value="UniProtKB-SubCell"/>
</dbReference>
<comment type="caution">
    <text evidence="7">The sequence shown here is derived from an EMBL/GenBank/DDBJ whole genome shotgun (WGS) entry which is preliminary data.</text>
</comment>
<keyword evidence="8" id="KW-1185">Reference proteome</keyword>
<dbReference type="Pfam" id="PF25989">
    <property type="entry name" value="YknX_C"/>
    <property type="match status" value="1"/>
</dbReference>
<dbReference type="InterPro" id="IPR058637">
    <property type="entry name" value="YknX-like_C"/>
</dbReference>
<name>A0A0R2GSB5_9LACO</name>
<gene>
    <name evidence="7" type="ORF">IV41_GL001284</name>
</gene>
<reference evidence="7 8" key="1">
    <citation type="journal article" date="2015" name="Genome Announc.">
        <title>Expanding the biotechnology potential of lactobacilli through comparative genomics of 213 strains and associated genera.</title>
        <authorList>
            <person name="Sun Z."/>
            <person name="Harris H.M."/>
            <person name="McCann A."/>
            <person name="Guo C."/>
            <person name="Argimon S."/>
            <person name="Zhang W."/>
            <person name="Yang X."/>
            <person name="Jeffery I.B."/>
            <person name="Cooney J.C."/>
            <person name="Kagawa T.F."/>
            <person name="Liu W."/>
            <person name="Song Y."/>
            <person name="Salvetti E."/>
            <person name="Wrobel A."/>
            <person name="Rasinkangas P."/>
            <person name="Parkhill J."/>
            <person name="Rea M.C."/>
            <person name="O'Sullivan O."/>
            <person name="Ritari J."/>
            <person name="Douillard F.P."/>
            <person name="Paul Ross R."/>
            <person name="Yang R."/>
            <person name="Briner A.E."/>
            <person name="Felis G.E."/>
            <person name="de Vos W.M."/>
            <person name="Barrangou R."/>
            <person name="Klaenhammer T.R."/>
            <person name="Caufield P.W."/>
            <person name="Cui Y."/>
            <person name="Zhang H."/>
            <person name="O'Toole P.W."/>
        </authorList>
    </citation>
    <scope>NUCLEOTIDE SEQUENCE [LARGE SCALE GENOMIC DNA]</scope>
    <source>
        <strain evidence="7 8">DSM 14792</strain>
    </source>
</reference>
<evidence type="ECO:0000256" key="1">
    <source>
        <dbReference type="ARBA" id="ARBA00004196"/>
    </source>
</evidence>
<dbReference type="AlphaFoldDB" id="A0A0R2GSB5"/>
<dbReference type="PANTHER" id="PTHR32347:SF14">
    <property type="entry name" value="EFFLUX SYSTEM COMPONENT YKNX-RELATED"/>
    <property type="match status" value="1"/>
</dbReference>
<dbReference type="PATRIC" id="fig|148604.4.peg.1317"/>
<accession>A0A0R2GSB5</accession>
<comment type="subcellular location">
    <subcellularLocation>
        <location evidence="1">Cell envelope</location>
    </subcellularLocation>
</comment>
<evidence type="ECO:0000313" key="7">
    <source>
        <dbReference type="EMBL" id="KRN43762.1"/>
    </source>
</evidence>
<feature type="domain" description="YknX-like beta-barrel" evidence="6">
    <location>
        <begin position="204"/>
        <end position="268"/>
    </location>
</feature>
<evidence type="ECO:0000259" key="6">
    <source>
        <dbReference type="Pfam" id="PF25990"/>
    </source>
</evidence>
<protein>
    <submittedName>
        <fullName evidence="7">Uncharacterized protein</fullName>
    </submittedName>
</protein>
<dbReference type="Gene3D" id="2.40.50.100">
    <property type="match status" value="1"/>
</dbReference>
<proteinExistence type="predicted"/>
<evidence type="ECO:0000256" key="4">
    <source>
        <dbReference type="SAM" id="Phobius"/>
    </source>
</evidence>
<dbReference type="InterPro" id="IPR058636">
    <property type="entry name" value="Beta-barrel_YknX"/>
</dbReference>
<dbReference type="PANTHER" id="PTHR32347">
    <property type="entry name" value="EFFLUX SYSTEM COMPONENT YKNX-RELATED"/>
    <property type="match status" value="1"/>
</dbReference>
<feature type="coiled-coil region" evidence="3">
    <location>
        <begin position="107"/>
        <end position="171"/>
    </location>
</feature>
<feature type="transmembrane region" description="Helical" evidence="4">
    <location>
        <begin position="21"/>
        <end position="39"/>
    </location>
</feature>